<keyword evidence="3" id="KW-1185">Reference proteome</keyword>
<dbReference type="AlphaFoldDB" id="A0A940SX57"/>
<gene>
    <name evidence="2" type="ORF">I6N95_18000</name>
</gene>
<feature type="transmembrane region" description="Helical" evidence="1">
    <location>
        <begin position="245"/>
        <end position="262"/>
    </location>
</feature>
<evidence type="ECO:0000256" key="1">
    <source>
        <dbReference type="SAM" id="Phobius"/>
    </source>
</evidence>
<name>A0A940SX57_9ENTE</name>
<accession>A0A940SX57</accession>
<proteinExistence type="predicted"/>
<feature type="transmembrane region" description="Helical" evidence="1">
    <location>
        <begin position="133"/>
        <end position="155"/>
    </location>
</feature>
<reference evidence="2" key="1">
    <citation type="submission" date="2020-12" db="EMBL/GenBank/DDBJ databases">
        <title>Vagococcus allomyrinae sp. nov. and Enterococcus lavae sp. nov., isolated from the larvae of Allomyrina dichotoma.</title>
        <authorList>
            <person name="Lee S.D."/>
        </authorList>
    </citation>
    <scope>NUCLEOTIDE SEQUENCE</scope>
    <source>
        <strain evidence="2">BWB3-3</strain>
    </source>
</reference>
<keyword evidence="1" id="KW-1133">Transmembrane helix</keyword>
<comment type="caution">
    <text evidence="2">The sequence shown here is derived from an EMBL/GenBank/DDBJ whole genome shotgun (WGS) entry which is preliminary data.</text>
</comment>
<feature type="transmembrane region" description="Helical" evidence="1">
    <location>
        <begin position="167"/>
        <end position="189"/>
    </location>
</feature>
<feature type="transmembrane region" description="Helical" evidence="1">
    <location>
        <begin position="95"/>
        <end position="112"/>
    </location>
</feature>
<dbReference type="Proteomes" id="UP000674938">
    <property type="component" value="Unassembled WGS sequence"/>
</dbReference>
<dbReference type="EMBL" id="JAEEGA010000013">
    <property type="protein sequence ID" value="MBP1042911.1"/>
    <property type="molecule type" value="Genomic_DNA"/>
</dbReference>
<feature type="transmembrane region" description="Helical" evidence="1">
    <location>
        <begin position="28"/>
        <end position="60"/>
    </location>
</feature>
<protein>
    <submittedName>
        <fullName evidence="2">Uncharacterized protein</fullName>
    </submittedName>
</protein>
<feature type="transmembrane region" description="Helical" evidence="1">
    <location>
        <begin position="282"/>
        <end position="302"/>
    </location>
</feature>
<keyword evidence="1" id="KW-0472">Membrane</keyword>
<evidence type="ECO:0000313" key="3">
    <source>
        <dbReference type="Proteomes" id="UP000674938"/>
    </source>
</evidence>
<keyword evidence="1" id="KW-0812">Transmembrane</keyword>
<evidence type="ECO:0000313" key="2">
    <source>
        <dbReference type="EMBL" id="MBP1042911.1"/>
    </source>
</evidence>
<feature type="transmembrane region" description="Helical" evidence="1">
    <location>
        <begin position="218"/>
        <end position="239"/>
    </location>
</feature>
<sequence length="308" mass="36296">MNKFNTFRLADDHILKLGWSLYIKRNKFIWIAILYSVLCLANVTLLTENISLIILASCILFSNLSRNKWSEIIGEIHLVVLIILMIFNWGYLFPVAMNGLFCSALCILLLSNNKRIVKNEPIKNKFISAKTLLVFRHFLFGQWQSSLCLAVFFILPKLIIFFRIKVLYTWVTTINYNGIFILLIIFELLQDVNLEKHSFEYNRFRFYRLSGTGYFKRILFSRYASLGFFSILVTSLVNLFNVKLLIIQITAIIILVLWYKFFEEKALMEKRKPTWQLSYIRCWAPTTLLFLISFAPQLMQLIEKMKGN</sequence>
<organism evidence="2 3">
    <name type="scientific">Vagococcus allomyrinae</name>
    <dbReference type="NCBI Taxonomy" id="2794353"/>
    <lineage>
        <taxon>Bacteria</taxon>
        <taxon>Bacillati</taxon>
        <taxon>Bacillota</taxon>
        <taxon>Bacilli</taxon>
        <taxon>Lactobacillales</taxon>
        <taxon>Enterococcaceae</taxon>
        <taxon>Vagococcus</taxon>
    </lineage>
</organism>
<dbReference type="RefSeq" id="WP_209530609.1">
    <property type="nucleotide sequence ID" value="NZ_JAEEGA010000013.1"/>
</dbReference>